<evidence type="ECO:0000313" key="1">
    <source>
        <dbReference type="EMBL" id="QNQ90477.1"/>
    </source>
</evidence>
<dbReference type="Proteomes" id="UP000516320">
    <property type="component" value="Chromosome"/>
</dbReference>
<dbReference type="InterPro" id="IPR009003">
    <property type="entry name" value="Peptidase_S1_PA"/>
</dbReference>
<gene>
    <name evidence="1" type="ORF">GP475_07385</name>
</gene>
<dbReference type="SUPFAM" id="SSF50494">
    <property type="entry name" value="Trypsin-like serine proteases"/>
    <property type="match status" value="1"/>
</dbReference>
<dbReference type="Gene3D" id="2.40.10.10">
    <property type="entry name" value="Trypsin-like serine proteases"/>
    <property type="match status" value="2"/>
</dbReference>
<accession>A0A7H0SPK2</accession>
<dbReference type="RefSeq" id="WP_187973792.1">
    <property type="nucleotide sequence ID" value="NZ_CP046884.1"/>
</dbReference>
<dbReference type="KEGG" id="cpoy:GP475_07385"/>
<dbReference type="InterPro" id="IPR043504">
    <property type="entry name" value="Peptidase_S1_PA_chymotrypsin"/>
</dbReference>
<dbReference type="AlphaFoldDB" id="A0A7H0SPK2"/>
<reference evidence="1 2" key="1">
    <citation type="submission" date="2019-12" db="EMBL/GenBank/DDBJ databases">
        <title>Corynebacterium sp. nov., isolated from feces of the Anser Albifrons in China.</title>
        <authorList>
            <person name="Liu Q."/>
        </authorList>
    </citation>
    <scope>NUCLEOTIDE SEQUENCE [LARGE SCALE GENOMIC DNA]</scope>
    <source>
        <strain evidence="1 2">4H37-19</strain>
    </source>
</reference>
<evidence type="ECO:0000313" key="2">
    <source>
        <dbReference type="Proteomes" id="UP000516320"/>
    </source>
</evidence>
<evidence type="ECO:0008006" key="3">
    <source>
        <dbReference type="Google" id="ProtNLM"/>
    </source>
</evidence>
<organism evidence="1 2">
    <name type="scientific">Corynebacterium poyangense</name>
    <dbReference type="NCBI Taxonomy" id="2684405"/>
    <lineage>
        <taxon>Bacteria</taxon>
        <taxon>Bacillati</taxon>
        <taxon>Actinomycetota</taxon>
        <taxon>Actinomycetes</taxon>
        <taxon>Mycobacteriales</taxon>
        <taxon>Corynebacteriaceae</taxon>
        <taxon>Corynebacterium</taxon>
    </lineage>
</organism>
<protein>
    <recommendedName>
        <fullName evidence="3">Trypsin</fullName>
    </recommendedName>
</protein>
<sequence length="307" mass="33371">MSRRLGTFFLVLLILSGVWGLRNYASSWFEEFSPDSPHLRASSLPSVPTTTFPTQVLQDAENSGIQVVVPRDPLWAPGTTFGIIPPVPNPDTFTLCTSAFSFRAPDVDNSAVSRNYAVTAGHCGQVGDKIYALDKDGQPDLHQPLGTFRYSSLMPQNDGSFEDWGLIEITNPQTPVAPPQPAIPTVLAAEPLPCKYGGTTLETCGFINDDQIDLFTLDLGNGHEADIKSLIPHICQRPGDSGGPHYISVGNYKVIYGIASSVHLDGSPDTRCRDSAEEEAGVAPMWGVLDAIRHSYPDAYLDFHRIQ</sequence>
<dbReference type="EMBL" id="CP046884">
    <property type="protein sequence ID" value="QNQ90477.1"/>
    <property type="molecule type" value="Genomic_DNA"/>
</dbReference>
<name>A0A7H0SPK2_9CORY</name>
<keyword evidence="2" id="KW-1185">Reference proteome</keyword>
<proteinExistence type="predicted"/>